<accession>A0A9J5ZNU7</accession>
<name>A0A9J5ZNU7_SOLCO</name>
<dbReference type="OrthoDB" id="1809021at2759"/>
<comment type="caution">
    <text evidence="1">The sequence shown here is derived from an EMBL/GenBank/DDBJ whole genome shotgun (WGS) entry which is preliminary data.</text>
</comment>
<evidence type="ECO:0000313" key="1">
    <source>
        <dbReference type="EMBL" id="KAG5613840.1"/>
    </source>
</evidence>
<sequence length="126" mass="13993">MQIHTTILAIQWPIKQTNTRRGSISRSSLSGDKVCGKGPGIVVNGVSKVIGKVLQWTLSCDDSLNKESKHGEHSKSTVLDFLYLELSKSLWVISKAQWVEATTRVKWVNNLTERPTSNTVTFNGSH</sequence>
<gene>
    <name evidence="1" type="ORF">H5410_013664</name>
</gene>
<reference evidence="1 2" key="1">
    <citation type="submission" date="2020-09" db="EMBL/GenBank/DDBJ databases">
        <title>De no assembly of potato wild relative species, Solanum commersonii.</title>
        <authorList>
            <person name="Cho K."/>
        </authorList>
    </citation>
    <scope>NUCLEOTIDE SEQUENCE [LARGE SCALE GENOMIC DNA]</scope>
    <source>
        <strain evidence="1">LZ3.2</strain>
        <tissue evidence="1">Leaf</tissue>
    </source>
</reference>
<evidence type="ECO:0000313" key="2">
    <source>
        <dbReference type="Proteomes" id="UP000824120"/>
    </source>
</evidence>
<protein>
    <submittedName>
        <fullName evidence="1">Uncharacterized protein</fullName>
    </submittedName>
</protein>
<dbReference type="Proteomes" id="UP000824120">
    <property type="component" value="Chromosome 3"/>
</dbReference>
<dbReference type="EMBL" id="JACXVP010000003">
    <property type="protein sequence ID" value="KAG5613840.1"/>
    <property type="molecule type" value="Genomic_DNA"/>
</dbReference>
<keyword evidence="2" id="KW-1185">Reference proteome</keyword>
<proteinExistence type="predicted"/>
<dbReference type="AlphaFoldDB" id="A0A9J5ZNU7"/>
<organism evidence="1 2">
    <name type="scientific">Solanum commersonii</name>
    <name type="common">Commerson's wild potato</name>
    <name type="synonym">Commerson's nightshade</name>
    <dbReference type="NCBI Taxonomy" id="4109"/>
    <lineage>
        <taxon>Eukaryota</taxon>
        <taxon>Viridiplantae</taxon>
        <taxon>Streptophyta</taxon>
        <taxon>Embryophyta</taxon>
        <taxon>Tracheophyta</taxon>
        <taxon>Spermatophyta</taxon>
        <taxon>Magnoliopsida</taxon>
        <taxon>eudicotyledons</taxon>
        <taxon>Gunneridae</taxon>
        <taxon>Pentapetalae</taxon>
        <taxon>asterids</taxon>
        <taxon>lamiids</taxon>
        <taxon>Solanales</taxon>
        <taxon>Solanaceae</taxon>
        <taxon>Solanoideae</taxon>
        <taxon>Solaneae</taxon>
        <taxon>Solanum</taxon>
    </lineage>
</organism>